<dbReference type="Pfam" id="PF00582">
    <property type="entry name" value="Usp"/>
    <property type="match status" value="1"/>
</dbReference>
<dbReference type="PANTHER" id="PTHR31964">
    <property type="entry name" value="ADENINE NUCLEOTIDE ALPHA HYDROLASES-LIKE SUPERFAMILY PROTEIN"/>
    <property type="match status" value="1"/>
</dbReference>
<dbReference type="InterPro" id="IPR006016">
    <property type="entry name" value="UspA"/>
</dbReference>
<sequence length="172" mass="19046">MEKQIEEGSKKKVMVIIDESEHSYHSFMWVLDNLKEFITDSPLVILAAQPAPNCKFFHGAQVFGTVSFCSPATTTIDLICSIQEKNKKILSGILEKAVNICASRGVKTETVLEAGEPYELICNAVQKNNIDVLVIGNTSINGALKRDFLGRLSKYCLNNAKCHVLVVKNQDE</sequence>
<dbReference type="EMBL" id="VDCV01000013">
    <property type="protein sequence ID" value="KAB5529941.1"/>
    <property type="molecule type" value="Genomic_DNA"/>
</dbReference>
<proteinExistence type="predicted"/>
<dbReference type="CDD" id="cd23659">
    <property type="entry name" value="USP_At3g01520-like"/>
    <property type="match status" value="1"/>
</dbReference>
<name>A0A5N5KHZ6_9ROSI</name>
<dbReference type="InterPro" id="IPR014729">
    <property type="entry name" value="Rossmann-like_a/b/a_fold"/>
</dbReference>
<dbReference type="AlphaFoldDB" id="A0A5N5KHZ6"/>
<keyword evidence="3" id="KW-1185">Reference proteome</keyword>
<evidence type="ECO:0000313" key="3">
    <source>
        <dbReference type="Proteomes" id="UP000326939"/>
    </source>
</evidence>
<protein>
    <recommendedName>
        <fullName evidence="1">UspA domain-containing protein</fullName>
    </recommendedName>
</protein>
<evidence type="ECO:0000313" key="2">
    <source>
        <dbReference type="EMBL" id="KAB5529941.1"/>
    </source>
</evidence>
<accession>A0A5N5KHZ6</accession>
<dbReference type="Gene3D" id="3.40.50.620">
    <property type="entry name" value="HUPs"/>
    <property type="match status" value="1"/>
</dbReference>
<dbReference type="PANTHER" id="PTHR31964:SF134">
    <property type="entry name" value="ADENINE NUCLEOTIDE ALPHA HYDROLASES-LIKE SUPERFAMILY PROTEIN"/>
    <property type="match status" value="1"/>
</dbReference>
<feature type="domain" description="UspA" evidence="1">
    <location>
        <begin position="97"/>
        <end position="168"/>
    </location>
</feature>
<dbReference type="SUPFAM" id="SSF52402">
    <property type="entry name" value="Adenine nucleotide alpha hydrolases-like"/>
    <property type="match status" value="1"/>
</dbReference>
<comment type="caution">
    <text evidence="2">The sequence shown here is derived from an EMBL/GenBank/DDBJ whole genome shotgun (WGS) entry which is preliminary data.</text>
</comment>
<gene>
    <name evidence="2" type="ORF">DKX38_020022</name>
</gene>
<organism evidence="2 3">
    <name type="scientific">Salix brachista</name>
    <dbReference type="NCBI Taxonomy" id="2182728"/>
    <lineage>
        <taxon>Eukaryota</taxon>
        <taxon>Viridiplantae</taxon>
        <taxon>Streptophyta</taxon>
        <taxon>Embryophyta</taxon>
        <taxon>Tracheophyta</taxon>
        <taxon>Spermatophyta</taxon>
        <taxon>Magnoliopsida</taxon>
        <taxon>eudicotyledons</taxon>
        <taxon>Gunneridae</taxon>
        <taxon>Pentapetalae</taxon>
        <taxon>rosids</taxon>
        <taxon>fabids</taxon>
        <taxon>Malpighiales</taxon>
        <taxon>Salicaceae</taxon>
        <taxon>Saliceae</taxon>
        <taxon>Salix</taxon>
    </lineage>
</organism>
<reference evidence="3" key="1">
    <citation type="journal article" date="2019" name="Gigascience">
        <title>De novo genome assembly of the endangered Acer yangbiense, a plant species with extremely small populations endemic to Yunnan Province, China.</title>
        <authorList>
            <person name="Yang J."/>
            <person name="Wariss H.M."/>
            <person name="Tao L."/>
            <person name="Zhang R."/>
            <person name="Yun Q."/>
            <person name="Hollingsworth P."/>
            <person name="Dao Z."/>
            <person name="Luo G."/>
            <person name="Guo H."/>
            <person name="Ma Y."/>
            <person name="Sun W."/>
        </authorList>
    </citation>
    <scope>NUCLEOTIDE SEQUENCE [LARGE SCALE GENOMIC DNA]</scope>
    <source>
        <strain evidence="3">cv. br00</strain>
    </source>
</reference>
<dbReference type="Proteomes" id="UP000326939">
    <property type="component" value="Chromosome 13"/>
</dbReference>
<evidence type="ECO:0000259" key="1">
    <source>
        <dbReference type="Pfam" id="PF00582"/>
    </source>
</evidence>